<proteinExistence type="predicted"/>
<keyword evidence="2" id="KW-1185">Reference proteome</keyword>
<accession>A0AC60NUQ1</accession>
<evidence type="ECO:0000313" key="1">
    <source>
        <dbReference type="EMBL" id="KAG0410817.1"/>
    </source>
</evidence>
<gene>
    <name evidence="1" type="ORF">HPB47_012069</name>
</gene>
<evidence type="ECO:0000313" key="2">
    <source>
        <dbReference type="Proteomes" id="UP000805193"/>
    </source>
</evidence>
<name>A0AC60NUQ1_IXOPE</name>
<reference evidence="1 2" key="1">
    <citation type="journal article" date="2020" name="Cell">
        <title>Large-Scale Comparative Analyses of Tick Genomes Elucidate Their Genetic Diversity and Vector Capacities.</title>
        <authorList>
            <consortium name="Tick Genome and Microbiome Consortium (TIGMIC)"/>
            <person name="Jia N."/>
            <person name="Wang J."/>
            <person name="Shi W."/>
            <person name="Du L."/>
            <person name="Sun Y."/>
            <person name="Zhan W."/>
            <person name="Jiang J.F."/>
            <person name="Wang Q."/>
            <person name="Zhang B."/>
            <person name="Ji P."/>
            <person name="Bell-Sakyi L."/>
            <person name="Cui X.M."/>
            <person name="Yuan T.T."/>
            <person name="Jiang B.G."/>
            <person name="Yang W.F."/>
            <person name="Lam T.T."/>
            <person name="Chang Q.C."/>
            <person name="Ding S.J."/>
            <person name="Wang X.J."/>
            <person name="Zhu J.G."/>
            <person name="Ruan X.D."/>
            <person name="Zhao L."/>
            <person name="Wei J.T."/>
            <person name="Ye R.Z."/>
            <person name="Que T.C."/>
            <person name="Du C.H."/>
            <person name="Zhou Y.H."/>
            <person name="Cheng J.X."/>
            <person name="Dai P.F."/>
            <person name="Guo W.B."/>
            <person name="Han X.H."/>
            <person name="Huang E.J."/>
            <person name="Li L.F."/>
            <person name="Wei W."/>
            <person name="Gao Y.C."/>
            <person name="Liu J.Z."/>
            <person name="Shao H.Z."/>
            <person name="Wang X."/>
            <person name="Wang C.C."/>
            <person name="Yang T.C."/>
            <person name="Huo Q.B."/>
            <person name="Li W."/>
            <person name="Chen H.Y."/>
            <person name="Chen S.E."/>
            <person name="Zhou L.G."/>
            <person name="Ni X.B."/>
            <person name="Tian J.H."/>
            <person name="Sheng Y."/>
            <person name="Liu T."/>
            <person name="Pan Y.S."/>
            <person name="Xia L.Y."/>
            <person name="Li J."/>
            <person name="Zhao F."/>
            <person name="Cao W.C."/>
        </authorList>
    </citation>
    <scope>NUCLEOTIDE SEQUENCE [LARGE SCALE GENOMIC DNA]</scope>
    <source>
        <strain evidence="1">Iper-2018</strain>
    </source>
</reference>
<organism evidence="1 2">
    <name type="scientific">Ixodes persulcatus</name>
    <name type="common">Taiga tick</name>
    <dbReference type="NCBI Taxonomy" id="34615"/>
    <lineage>
        <taxon>Eukaryota</taxon>
        <taxon>Metazoa</taxon>
        <taxon>Ecdysozoa</taxon>
        <taxon>Arthropoda</taxon>
        <taxon>Chelicerata</taxon>
        <taxon>Arachnida</taxon>
        <taxon>Acari</taxon>
        <taxon>Parasitiformes</taxon>
        <taxon>Ixodida</taxon>
        <taxon>Ixodoidea</taxon>
        <taxon>Ixodidae</taxon>
        <taxon>Ixodinae</taxon>
        <taxon>Ixodes</taxon>
    </lineage>
</organism>
<protein>
    <submittedName>
        <fullName evidence="1">Uncharacterized protein</fullName>
    </submittedName>
</protein>
<dbReference type="Proteomes" id="UP000805193">
    <property type="component" value="Unassembled WGS sequence"/>
</dbReference>
<comment type="caution">
    <text evidence="1">The sequence shown here is derived from an EMBL/GenBank/DDBJ whole genome shotgun (WGS) entry which is preliminary data.</text>
</comment>
<dbReference type="EMBL" id="JABSTQ010011486">
    <property type="protein sequence ID" value="KAG0410817.1"/>
    <property type="molecule type" value="Genomic_DNA"/>
</dbReference>
<sequence length="244" mass="27664">MSEADKAGHILKGISEDGFQYLMARDSRTVESIIEACRRLNDKRARIPATTSTRLPSLPSRLQIPVTETIRTVIRDIIKEELRIMFPDSATLLEETTAATRMSLRDAIREELSAAAPNISAITMSPRLHAYSNAQWTSTVRSRPTCFHCGVRGHIARFCRRRIAEERGDTYRFFGRSSYNSPPAYPTYSYDEDVPVPSFPHRNRSSSPRPPAYRRPRSPSPYPRSSASFRPSHEPSTSYQNEGN</sequence>